<dbReference type="EMBL" id="BAAAZP010000256">
    <property type="protein sequence ID" value="GAA3721097.1"/>
    <property type="molecule type" value="Genomic_DNA"/>
</dbReference>
<protein>
    <submittedName>
        <fullName evidence="1">Uncharacterized protein</fullName>
    </submittedName>
</protein>
<sequence>MTTHARIPRLAARWPVGALIRHHHGTHVRGVIITAADDIAARWHDGGRGHVSLLPYRDRQDLGGLVHVAWENGDACWTRVDVLELVDQVGIYRVQHRRLGVAPVQRLAVRAGEPYWWRPDELPDGLRWAGRHEPFAQVALVGAA</sequence>
<accession>A0ABP7EPV6</accession>
<dbReference type="RefSeq" id="WP_344897593.1">
    <property type="nucleotide sequence ID" value="NZ_BAAAZP010000256.1"/>
</dbReference>
<gene>
    <name evidence="1" type="ORF">GCM10022224_103620</name>
</gene>
<comment type="caution">
    <text evidence="1">The sequence shown here is derived from an EMBL/GenBank/DDBJ whole genome shotgun (WGS) entry which is preliminary data.</text>
</comment>
<dbReference type="Proteomes" id="UP001500902">
    <property type="component" value="Unassembled WGS sequence"/>
</dbReference>
<reference evidence="2" key="1">
    <citation type="journal article" date="2019" name="Int. J. Syst. Evol. Microbiol.">
        <title>The Global Catalogue of Microorganisms (GCM) 10K type strain sequencing project: providing services to taxonomists for standard genome sequencing and annotation.</title>
        <authorList>
            <consortium name="The Broad Institute Genomics Platform"/>
            <consortium name="The Broad Institute Genome Sequencing Center for Infectious Disease"/>
            <person name="Wu L."/>
            <person name="Ma J."/>
        </authorList>
    </citation>
    <scope>NUCLEOTIDE SEQUENCE [LARGE SCALE GENOMIC DNA]</scope>
    <source>
        <strain evidence="2">JCM 16904</strain>
    </source>
</reference>
<organism evidence="1 2">
    <name type="scientific">Nonomuraea antimicrobica</name>
    <dbReference type="NCBI Taxonomy" id="561173"/>
    <lineage>
        <taxon>Bacteria</taxon>
        <taxon>Bacillati</taxon>
        <taxon>Actinomycetota</taxon>
        <taxon>Actinomycetes</taxon>
        <taxon>Streptosporangiales</taxon>
        <taxon>Streptosporangiaceae</taxon>
        <taxon>Nonomuraea</taxon>
    </lineage>
</organism>
<evidence type="ECO:0000313" key="1">
    <source>
        <dbReference type="EMBL" id="GAA3721097.1"/>
    </source>
</evidence>
<name>A0ABP7EPV6_9ACTN</name>
<keyword evidence="2" id="KW-1185">Reference proteome</keyword>
<proteinExistence type="predicted"/>
<evidence type="ECO:0000313" key="2">
    <source>
        <dbReference type="Proteomes" id="UP001500902"/>
    </source>
</evidence>